<dbReference type="Proteomes" id="UP000216725">
    <property type="component" value="Unassembled WGS sequence"/>
</dbReference>
<keyword evidence="2" id="KW-1185">Reference proteome</keyword>
<dbReference type="EMBL" id="MWWR01000002">
    <property type="protein sequence ID" value="OZG53377.1"/>
    <property type="molecule type" value="Genomic_DNA"/>
</dbReference>
<protein>
    <submittedName>
        <fullName evidence="1">Uncharacterized protein</fullName>
    </submittedName>
</protein>
<name>A0A261F2M7_9BIFI</name>
<sequence length="36" mass="4266">MMSYGQMLEIDIKLRLDMFLMATSIVYHAFFADLHI</sequence>
<evidence type="ECO:0000313" key="2">
    <source>
        <dbReference type="Proteomes" id="UP000216725"/>
    </source>
</evidence>
<proteinExistence type="predicted"/>
<comment type="caution">
    <text evidence="1">The sequence shown here is derived from an EMBL/GenBank/DDBJ whole genome shotgun (WGS) entry which is preliminary data.</text>
</comment>
<dbReference type="AlphaFoldDB" id="A0A261F2M7"/>
<accession>A0A261F2M7</accession>
<evidence type="ECO:0000313" key="1">
    <source>
        <dbReference type="EMBL" id="OZG53377.1"/>
    </source>
</evidence>
<gene>
    <name evidence="1" type="ORF">PSRA_0184</name>
</gene>
<organism evidence="1 2">
    <name type="scientific">Pseudoscardovia radai</name>
    <dbReference type="NCBI Taxonomy" id="987066"/>
    <lineage>
        <taxon>Bacteria</taxon>
        <taxon>Bacillati</taxon>
        <taxon>Actinomycetota</taxon>
        <taxon>Actinomycetes</taxon>
        <taxon>Bifidobacteriales</taxon>
        <taxon>Bifidobacteriaceae</taxon>
        <taxon>Pseudoscardovia</taxon>
    </lineage>
</organism>
<reference evidence="1 2" key="1">
    <citation type="journal article" date="2017" name="BMC Genomics">
        <title>Comparative genomic and phylogenomic analyses of the Bifidobacteriaceae family.</title>
        <authorList>
            <person name="Lugli G.A."/>
            <person name="Milani C."/>
            <person name="Turroni F."/>
            <person name="Duranti S."/>
            <person name="Mancabelli L."/>
            <person name="Mangifesta M."/>
            <person name="Ferrario C."/>
            <person name="Modesto M."/>
            <person name="Mattarelli P."/>
            <person name="Jiri K."/>
            <person name="van Sinderen D."/>
            <person name="Ventura M."/>
        </authorList>
    </citation>
    <scope>NUCLEOTIDE SEQUENCE [LARGE SCALE GENOMIC DNA]</scope>
    <source>
        <strain evidence="1 2">DSM 24742</strain>
    </source>
</reference>